<name>A0A2H0CUF7_9BACT</name>
<dbReference type="EMBL" id="PCTL01000017">
    <property type="protein sequence ID" value="PIP73552.1"/>
    <property type="molecule type" value="Genomic_DNA"/>
</dbReference>
<evidence type="ECO:0000313" key="1">
    <source>
        <dbReference type="EMBL" id="PIP73552.1"/>
    </source>
</evidence>
<organism evidence="1 2">
    <name type="scientific">Candidatus Lloydbacteria bacterium CG22_combo_CG10-13_8_21_14_all_47_15</name>
    <dbReference type="NCBI Taxonomy" id="1974635"/>
    <lineage>
        <taxon>Bacteria</taxon>
        <taxon>Candidatus Lloydiibacteriota</taxon>
    </lineage>
</organism>
<gene>
    <name evidence="1" type="ORF">COW88_01535</name>
</gene>
<sequence>MNSLLKVHAAVVDKRIIHDPGCTVMSGCRRKINLDTGLIITVYDIGENMFCYDCLKVHGKHLDPHDEVIYILMV</sequence>
<dbReference type="Proteomes" id="UP000230638">
    <property type="component" value="Unassembled WGS sequence"/>
</dbReference>
<dbReference type="AlphaFoldDB" id="A0A2H0CUF7"/>
<reference evidence="1 2" key="1">
    <citation type="submission" date="2017-09" db="EMBL/GenBank/DDBJ databases">
        <title>Depth-based differentiation of microbial function through sediment-hosted aquifers and enrichment of novel symbionts in the deep terrestrial subsurface.</title>
        <authorList>
            <person name="Probst A.J."/>
            <person name="Ladd B."/>
            <person name="Jarett J.K."/>
            <person name="Geller-Mcgrath D.E."/>
            <person name="Sieber C.M."/>
            <person name="Emerson J.B."/>
            <person name="Anantharaman K."/>
            <person name="Thomas B.C."/>
            <person name="Malmstrom R."/>
            <person name="Stieglmeier M."/>
            <person name="Klingl A."/>
            <person name="Woyke T."/>
            <person name="Ryan C.M."/>
            <person name="Banfield J.F."/>
        </authorList>
    </citation>
    <scope>NUCLEOTIDE SEQUENCE [LARGE SCALE GENOMIC DNA]</scope>
    <source>
        <strain evidence="1">CG22_combo_CG10-13_8_21_14_all_47_15</strain>
    </source>
</reference>
<protein>
    <submittedName>
        <fullName evidence="1">Uncharacterized protein</fullName>
    </submittedName>
</protein>
<evidence type="ECO:0000313" key="2">
    <source>
        <dbReference type="Proteomes" id="UP000230638"/>
    </source>
</evidence>
<proteinExistence type="predicted"/>
<comment type="caution">
    <text evidence="1">The sequence shown here is derived from an EMBL/GenBank/DDBJ whole genome shotgun (WGS) entry which is preliminary data.</text>
</comment>
<accession>A0A2H0CUF7</accession>